<dbReference type="AlphaFoldDB" id="A0A0B4GGN0"/>
<comment type="caution">
    <text evidence="2">The sequence shown here is derived from an EMBL/GenBank/DDBJ whole genome shotgun (WGS) entry which is preliminary data.</text>
</comment>
<feature type="region of interest" description="Disordered" evidence="1">
    <location>
        <begin position="247"/>
        <end position="291"/>
    </location>
</feature>
<feature type="compositionally biased region" description="Basic and acidic residues" evidence="1">
    <location>
        <begin position="15"/>
        <end position="34"/>
    </location>
</feature>
<dbReference type="HOGENOM" id="CLU_002072_2_0_1"/>
<evidence type="ECO:0000313" key="3">
    <source>
        <dbReference type="Proteomes" id="UP000031192"/>
    </source>
</evidence>
<name>A0A0B4GGN0_METGA</name>
<accession>A0A0B4GGN0</accession>
<reference evidence="2 3" key="1">
    <citation type="journal article" date="2014" name="Proc. Natl. Acad. Sci. U.S.A.">
        <title>Trajectory and genomic determinants of fungal-pathogen speciation and host adaptation.</title>
        <authorList>
            <person name="Hu X."/>
            <person name="Xiao G."/>
            <person name="Zheng P."/>
            <person name="Shang Y."/>
            <person name="Su Y."/>
            <person name="Zhang X."/>
            <person name="Liu X."/>
            <person name="Zhan S."/>
            <person name="St Leger R.J."/>
            <person name="Wang C."/>
        </authorList>
    </citation>
    <scope>NUCLEOTIDE SEQUENCE [LARGE SCALE GENOMIC DNA]</scope>
    <source>
        <strain evidence="2 3">ARSEF 977</strain>
    </source>
</reference>
<dbReference type="Proteomes" id="UP000031192">
    <property type="component" value="Unassembled WGS sequence"/>
</dbReference>
<evidence type="ECO:0000256" key="1">
    <source>
        <dbReference type="SAM" id="MobiDB-lite"/>
    </source>
</evidence>
<organism evidence="2 3">
    <name type="scientific">Metarhizium guizhouense (strain ARSEF 977)</name>
    <dbReference type="NCBI Taxonomy" id="1276136"/>
    <lineage>
        <taxon>Eukaryota</taxon>
        <taxon>Fungi</taxon>
        <taxon>Dikarya</taxon>
        <taxon>Ascomycota</taxon>
        <taxon>Pezizomycotina</taxon>
        <taxon>Sordariomycetes</taxon>
        <taxon>Hypocreomycetidae</taxon>
        <taxon>Hypocreales</taxon>
        <taxon>Clavicipitaceae</taxon>
        <taxon>Metarhizium</taxon>
    </lineage>
</organism>
<evidence type="ECO:0000313" key="2">
    <source>
        <dbReference type="EMBL" id="KID81608.1"/>
    </source>
</evidence>
<keyword evidence="3" id="KW-1185">Reference proteome</keyword>
<feature type="compositionally biased region" description="Low complexity" evidence="1">
    <location>
        <begin position="1"/>
        <end position="13"/>
    </location>
</feature>
<dbReference type="OrthoDB" id="1577640at2759"/>
<dbReference type="EMBL" id="AZNH01000132">
    <property type="protein sequence ID" value="KID81608.1"/>
    <property type="molecule type" value="Genomic_DNA"/>
</dbReference>
<feature type="compositionally biased region" description="Basic and acidic residues" evidence="1">
    <location>
        <begin position="54"/>
        <end position="66"/>
    </location>
</feature>
<sequence>MQTFERSGGFRSGVRGRESDDRYGDRYPRTRSEEAQWNQENRAPGDRCSPGADTIRRSPREGHECNHPSMSQETDPAFVPAQVREGPKPVLSPTRPSYPAPAQAQQLKPEINWPELFCDYVKRSFLPYNNDPSVSRAEVDAKLKETITTAAENGTLYTTQWEDIPLPQDLIKADRDALYNHATRAPSFESVVGSGKRTSSDFSHGGSSQDSRYWCAEPTEITVEPELEGETATLEPTIWSVSVRSGLGRRRRGGEEDQEFEQWRSLSSDEGSNSQGSSNGTRSNYSANSEQAEGVSFTGEFGYEDQFSDDVDSIYTADPDVPLSEKNANIFWLADDLFNKAFTEKPDEDGLDRIEKLLPQLLKTFAIKVGSGGSTQIYRDVMVFVRRQRSEITKAMRDRYNEENSLRSDVLGNNVARIDPGDLVRRWRLDTNTLEDLNTAPNEISEDISDYSHYEDLDEADPAADSLPELSVYKDFISKLPEYKWLLERSQGTLAKRISREAIPQTHYLTFTADWDLCEFLQEQEYLDSPERTLERAITITGSETDAQAATTTQYLSQTWPPSGIHLLHAVKAAMQDTCPVRSFYDLPDGTRLIVWSLGPCFTLGVTGIAESIAEIGEQLAWLGSALRSSPYQTGVAVVNAFVSRMWMSPVNWATRRSKCSCNINFNLDAVDGTGEIPNGQCWHDLFRNPVIVKGYPIPRRPLSNMGLEIRLDTMAHLAGTRHIQLFNNKIFIKGFSTMLVPTRHSDNILVWHLLFKKNGDRISYLDNNGSHIEETNLFDLETSRHILGWSSSVRYLTGAADANYVIESSWLKCLHENCNLNGKVVTPGRLIKSDHAAALGKRDVSLQVSGDTYRKKLYALSKEYVVLWDVECKRGWLVNGVNALLHLLRASLEFNKSDDLSFGFLFQSDKFREAKNPYTVSAALEVLMNASNLDMELYEEDEKDESNASIKYRIRDRVNDLYGTLEKLIDYQRSITGERLKSSPRKDLEGWDFKDIAINNENAIYPCLAKLKTIGKGWVDFIRALKAVTVFGRNFGALLDPVPDPGRCKYWKTLPSNKYYLAASMEDLSRIMSRLGDPRANPPLLIGSIVWYPSEIATRCACSTGTE</sequence>
<protein>
    <submittedName>
        <fullName evidence="2">Pfs domain protein</fullName>
    </submittedName>
</protein>
<feature type="compositionally biased region" description="Low complexity" evidence="1">
    <location>
        <begin position="265"/>
        <end position="284"/>
    </location>
</feature>
<feature type="region of interest" description="Disordered" evidence="1">
    <location>
        <begin position="1"/>
        <end position="77"/>
    </location>
</feature>
<proteinExistence type="predicted"/>
<gene>
    <name evidence="2" type="ORF">MGU_11040</name>
</gene>
<feature type="compositionally biased region" description="Polar residues" evidence="1">
    <location>
        <begin position="196"/>
        <end position="211"/>
    </location>
</feature>
<feature type="region of interest" description="Disordered" evidence="1">
    <location>
        <begin position="188"/>
        <end position="213"/>
    </location>
</feature>